<dbReference type="InterPro" id="IPR038820">
    <property type="entry name" value="CCDC171"/>
</dbReference>
<protein>
    <submittedName>
        <fullName evidence="2">CC171 protein</fullName>
    </submittedName>
</protein>
<dbReference type="PANTHER" id="PTHR47899">
    <property type="entry name" value="COILED-COIL DOMAIN-CONTAINING PROTEIN 171"/>
    <property type="match status" value="1"/>
</dbReference>
<keyword evidence="3" id="KW-1185">Reference proteome</keyword>
<evidence type="ECO:0000256" key="1">
    <source>
        <dbReference type="SAM" id="MobiDB-lite"/>
    </source>
</evidence>
<sequence length="179" mass="20374">QHKTDTQNHLQQKQEDAFEKMSEQLKAQEDWQQKEKQYLEQQYSNLLAEVHARAEEGEERAQNTRQKLCDLEQICKEVVREYNSGRNPLSGAHKERSSLLAACALLSGALGPLCGRLCAASSLRDLLPGQVNLHQLENQQIRSLLYALLTKVANHEGEARLRQRRAKYLVDVFPRAGIA</sequence>
<evidence type="ECO:0000313" key="2">
    <source>
        <dbReference type="EMBL" id="NXR84702.1"/>
    </source>
</evidence>
<dbReference type="OrthoDB" id="287623at2759"/>
<feature type="region of interest" description="Disordered" evidence="1">
    <location>
        <begin position="1"/>
        <end position="31"/>
    </location>
</feature>
<accession>A0A7L2PLK8</accession>
<dbReference type="PANTHER" id="PTHR47899:SF1">
    <property type="entry name" value="COILED-COIL DOMAIN-CONTAINING PROTEIN 171"/>
    <property type="match status" value="1"/>
</dbReference>
<reference evidence="2 3" key="1">
    <citation type="submission" date="2019-09" db="EMBL/GenBank/DDBJ databases">
        <title>Bird 10,000 Genomes (B10K) Project - Family phase.</title>
        <authorList>
            <person name="Zhang G."/>
        </authorList>
    </citation>
    <scope>NUCLEOTIDE SEQUENCE [LARGE SCALE GENOMIC DNA]</scope>
    <source>
        <strain evidence="2">B10K-DU-002-42</strain>
        <tissue evidence="2">Muscle</tissue>
    </source>
</reference>
<dbReference type="EMBL" id="VWYP01059801">
    <property type="protein sequence ID" value="NXR84702.1"/>
    <property type="molecule type" value="Genomic_DNA"/>
</dbReference>
<proteinExistence type="predicted"/>
<organism evidence="2 3">
    <name type="scientific">Pycnonotus jocosus</name>
    <name type="common">Red-whiskered bulbul</name>
    <name type="synonym">Lanius jocosus</name>
    <dbReference type="NCBI Taxonomy" id="182897"/>
    <lineage>
        <taxon>Eukaryota</taxon>
        <taxon>Metazoa</taxon>
        <taxon>Chordata</taxon>
        <taxon>Craniata</taxon>
        <taxon>Vertebrata</taxon>
        <taxon>Euteleostomi</taxon>
        <taxon>Archelosauria</taxon>
        <taxon>Archosauria</taxon>
        <taxon>Dinosauria</taxon>
        <taxon>Saurischia</taxon>
        <taxon>Theropoda</taxon>
        <taxon>Coelurosauria</taxon>
        <taxon>Aves</taxon>
        <taxon>Neognathae</taxon>
        <taxon>Neoaves</taxon>
        <taxon>Telluraves</taxon>
        <taxon>Australaves</taxon>
        <taxon>Passeriformes</taxon>
        <taxon>Sylvioidea</taxon>
        <taxon>Pycnonotidae</taxon>
        <taxon>Pycnonotus</taxon>
    </lineage>
</organism>
<gene>
    <name evidence="2" type="primary">Ccdc171_3</name>
    <name evidence="2" type="ORF">PYCJOC_R02953</name>
</gene>
<dbReference type="Proteomes" id="UP000535705">
    <property type="component" value="Unassembled WGS sequence"/>
</dbReference>
<comment type="caution">
    <text evidence="2">The sequence shown here is derived from an EMBL/GenBank/DDBJ whole genome shotgun (WGS) entry which is preliminary data.</text>
</comment>
<feature type="non-terminal residue" evidence="2">
    <location>
        <position position="1"/>
    </location>
</feature>
<evidence type="ECO:0000313" key="3">
    <source>
        <dbReference type="Proteomes" id="UP000535705"/>
    </source>
</evidence>
<name>A0A7L2PLK8_PYCJO</name>
<dbReference type="AlphaFoldDB" id="A0A7L2PLK8"/>
<feature type="non-terminal residue" evidence="2">
    <location>
        <position position="179"/>
    </location>
</feature>